<gene>
    <name evidence="2" type="ORF">PO878_10540</name>
</gene>
<reference evidence="2" key="1">
    <citation type="submission" date="2023-01" db="EMBL/GenBank/DDBJ databases">
        <title>The diversity of Class Acidimicrobiia in South China Sea sediment environments and the proposal of Iamia marina sp. nov., a novel species of the genus Iamia.</title>
        <authorList>
            <person name="He Y."/>
            <person name="Tian X."/>
        </authorList>
    </citation>
    <scope>NUCLEOTIDE SEQUENCE</scope>
    <source>
        <strain evidence="2">DSM 19957</strain>
    </source>
</reference>
<protein>
    <submittedName>
        <fullName evidence="2">DUF3151 family protein</fullName>
    </submittedName>
</protein>
<evidence type="ECO:0000313" key="2">
    <source>
        <dbReference type="EMBL" id="WCO69160.1"/>
    </source>
</evidence>
<dbReference type="AlphaFoldDB" id="A0AAF0BXI9"/>
<dbReference type="Pfam" id="PF11349">
    <property type="entry name" value="DUF3151"/>
    <property type="match status" value="1"/>
</dbReference>
<name>A0AAF0BXI9_9ACTN</name>
<accession>A0AAF0BXI9</accession>
<feature type="region of interest" description="Disordered" evidence="1">
    <location>
        <begin position="1"/>
        <end position="20"/>
    </location>
</feature>
<evidence type="ECO:0000313" key="3">
    <source>
        <dbReference type="Proteomes" id="UP001216390"/>
    </source>
</evidence>
<proteinExistence type="predicted"/>
<dbReference type="PIRSF" id="PIRSF017349">
    <property type="entry name" value="UCP017349"/>
    <property type="match status" value="1"/>
</dbReference>
<organism evidence="2 3">
    <name type="scientific">Iamia majanohamensis</name>
    <dbReference type="NCBI Taxonomy" id="467976"/>
    <lineage>
        <taxon>Bacteria</taxon>
        <taxon>Bacillati</taxon>
        <taxon>Actinomycetota</taxon>
        <taxon>Acidimicrobiia</taxon>
        <taxon>Acidimicrobiales</taxon>
        <taxon>Iamiaceae</taxon>
        <taxon>Iamia</taxon>
    </lineage>
</organism>
<keyword evidence="3" id="KW-1185">Reference proteome</keyword>
<dbReference type="EMBL" id="CP116942">
    <property type="protein sequence ID" value="WCO69160.1"/>
    <property type="molecule type" value="Genomic_DNA"/>
</dbReference>
<dbReference type="InterPro" id="IPR014487">
    <property type="entry name" value="DUF3151"/>
</dbReference>
<sequence>MSDQPISLSPSGPPETILEPEPPELLSALAAALAGPEADRRAAVSAVVAAHPTYLDAWARLGQLARDDVEAYAAFRVGYHRGLDRLRQSGWRGTGYVRWEYEPNRGFLRALHGLERAAAAIGEVDEEARCAQFLAQLDPEFRGRSGASPSS</sequence>
<dbReference type="RefSeq" id="WP_272738673.1">
    <property type="nucleotide sequence ID" value="NZ_CP116942.1"/>
</dbReference>
<evidence type="ECO:0000256" key="1">
    <source>
        <dbReference type="SAM" id="MobiDB-lite"/>
    </source>
</evidence>
<feature type="compositionally biased region" description="Polar residues" evidence="1">
    <location>
        <begin position="1"/>
        <end position="10"/>
    </location>
</feature>
<dbReference type="Proteomes" id="UP001216390">
    <property type="component" value="Chromosome"/>
</dbReference>
<dbReference type="KEGG" id="ima:PO878_10540"/>